<keyword evidence="1" id="KW-0472">Membrane</keyword>
<feature type="transmembrane region" description="Helical" evidence="1">
    <location>
        <begin position="12"/>
        <end position="32"/>
    </location>
</feature>
<reference evidence="2" key="1">
    <citation type="submission" date="2024-06" db="EMBL/GenBank/DDBJ databases">
        <title>Lacrimispora cavernae sp. nov., a novel anaerobe isolated from bat guano pile inside a cave.</title>
        <authorList>
            <person name="Miller S.L."/>
            <person name="Lu N."/>
            <person name="King J."/>
            <person name="Sankaranarayanan K."/>
            <person name="Lawson P.A."/>
        </authorList>
    </citation>
    <scope>NUCLEOTIDE SEQUENCE</scope>
    <source>
        <strain evidence="2">BS-2</strain>
    </source>
</reference>
<name>A0AAU7PJE7_9FIRM</name>
<proteinExistence type="predicted"/>
<evidence type="ECO:0000313" key="2">
    <source>
        <dbReference type="EMBL" id="XBS52365.1"/>
    </source>
</evidence>
<sequence>MLKKKNGDFSKRKIVLILLSLLIIGLFQYFLWRVNGMNVMDQIYEAATKKNAFELFHKVPELKWVNHEDLYDFENFGGLSIPYKQEYLKENFEVDLFFPSKGHTIKIRGNVNIANETMIIIMYMSYDHKNRVMTLEPLDIYYQPGEELGTHYHDSQTIYELLKKYEVTEQNIKEYQEYMLFDVVVNTWSDAQGKNKEKEREKMKNCTFIDHTFTFPE</sequence>
<protein>
    <submittedName>
        <fullName evidence="2">TipC family immunity protein</fullName>
    </submittedName>
</protein>
<accession>A0AAU7PJE7</accession>
<keyword evidence="1" id="KW-0812">Transmembrane</keyword>
<organism evidence="2">
    <name type="scientific">Lacrimispora sp. BS-2</name>
    <dbReference type="NCBI Taxonomy" id="3151850"/>
    <lineage>
        <taxon>Bacteria</taxon>
        <taxon>Bacillati</taxon>
        <taxon>Bacillota</taxon>
        <taxon>Clostridia</taxon>
        <taxon>Lachnospirales</taxon>
        <taxon>Lachnospiraceae</taxon>
        <taxon>Lacrimispora</taxon>
    </lineage>
</organism>
<dbReference type="EMBL" id="CP157940">
    <property type="protein sequence ID" value="XBS52365.1"/>
    <property type="molecule type" value="Genomic_DNA"/>
</dbReference>
<evidence type="ECO:0000256" key="1">
    <source>
        <dbReference type="SAM" id="Phobius"/>
    </source>
</evidence>
<dbReference type="InterPro" id="IPR048042">
    <property type="entry name" value="TipC-like"/>
</dbReference>
<dbReference type="RefSeq" id="WP_349943824.1">
    <property type="nucleotide sequence ID" value="NZ_CP157940.1"/>
</dbReference>
<dbReference type="AlphaFoldDB" id="A0AAU7PJE7"/>
<keyword evidence="1" id="KW-1133">Transmembrane helix</keyword>
<dbReference type="NCBIfam" id="NF033863">
    <property type="entry name" value="immun_TipC_fam"/>
    <property type="match status" value="1"/>
</dbReference>
<gene>
    <name evidence="2" type="ORF">ABFV83_10985</name>
</gene>